<name>A0ABW3KKF7_9GAMM</name>
<evidence type="ECO:0000256" key="9">
    <source>
        <dbReference type="SAM" id="Phobius"/>
    </source>
</evidence>
<accession>A0ABW3KKF7</accession>
<dbReference type="Gene3D" id="1.10.3680.10">
    <property type="entry name" value="TerB-like"/>
    <property type="match status" value="1"/>
</dbReference>
<evidence type="ECO:0000256" key="4">
    <source>
        <dbReference type="ARBA" id="ARBA00022989"/>
    </source>
</evidence>
<keyword evidence="12" id="KW-1185">Reference proteome</keyword>
<evidence type="ECO:0000313" key="12">
    <source>
        <dbReference type="Proteomes" id="UP001597048"/>
    </source>
</evidence>
<dbReference type="EMBL" id="JBHTJS010000044">
    <property type="protein sequence ID" value="MFD1008813.1"/>
    <property type="molecule type" value="Genomic_DNA"/>
</dbReference>
<dbReference type="InterPro" id="IPR036869">
    <property type="entry name" value="J_dom_sf"/>
</dbReference>
<dbReference type="Proteomes" id="UP001597048">
    <property type="component" value="Unassembled WGS sequence"/>
</dbReference>
<keyword evidence="3 7" id="KW-0812">Transmembrane</keyword>
<comment type="caution">
    <text evidence="11">The sequence shown here is derived from an EMBL/GenBank/DDBJ whole genome shotgun (WGS) entry which is preliminary data.</text>
</comment>
<dbReference type="RefSeq" id="WP_379558791.1">
    <property type="nucleotide sequence ID" value="NZ_JBHTJS010000044.1"/>
</dbReference>
<dbReference type="CDD" id="cd07316">
    <property type="entry name" value="terB_like_DjlA"/>
    <property type="match status" value="1"/>
</dbReference>
<evidence type="ECO:0000256" key="2">
    <source>
        <dbReference type="ARBA" id="ARBA00022519"/>
    </source>
</evidence>
<keyword evidence="4 7" id="KW-1133">Transmembrane helix</keyword>
<dbReference type="NCBIfam" id="NF006948">
    <property type="entry name" value="PRK09430.1"/>
    <property type="match status" value="1"/>
</dbReference>
<comment type="subunit">
    <text evidence="7">Homodimer.</text>
</comment>
<evidence type="ECO:0000256" key="1">
    <source>
        <dbReference type="ARBA" id="ARBA00022475"/>
    </source>
</evidence>
<keyword evidence="5 7" id="KW-0472">Membrane</keyword>
<proteinExistence type="inferred from homology"/>
<dbReference type="Pfam" id="PF05099">
    <property type="entry name" value="TerB"/>
    <property type="match status" value="1"/>
</dbReference>
<dbReference type="HAMAP" id="MF_01153">
    <property type="entry name" value="DjlA"/>
    <property type="match status" value="1"/>
</dbReference>
<dbReference type="SMART" id="SM00271">
    <property type="entry name" value="DnaJ"/>
    <property type="match status" value="1"/>
</dbReference>
<dbReference type="Gene3D" id="1.10.287.110">
    <property type="entry name" value="DnaJ domain"/>
    <property type="match status" value="1"/>
</dbReference>
<sequence>MLAHIKGKLIGCVFGFLIGNLPGALLGLWLGHMIDKKLANAWVFNKSAQSEFLYTTFATMGHMAKSSGQVSSEEIRLAEQLMNQMRLQGERRVQAQNAFREGKNVDFPLQETLRRFRARVKDSRNLLRFFMEVQLQLAFADGELHPAEHRLLLTIARELGFSETELARLLAFAEAQLHGSHQGFHHGSSHAGGGRQPQPPADRLRDAYRILEVEADADDSEVKRAYRRQMSKHHPDKLVSQGLPKEMMDMAKEKAQDIQQAWETIKSARQIK</sequence>
<feature type="region of interest" description="Disordered" evidence="8">
    <location>
        <begin position="181"/>
        <end position="201"/>
    </location>
</feature>
<keyword evidence="6 7" id="KW-0143">Chaperone</keyword>
<evidence type="ECO:0000256" key="3">
    <source>
        <dbReference type="ARBA" id="ARBA00022692"/>
    </source>
</evidence>
<dbReference type="PRINTS" id="PR00625">
    <property type="entry name" value="JDOMAIN"/>
</dbReference>
<comment type="subcellular location">
    <subcellularLocation>
        <location evidence="7">Cell inner membrane</location>
        <topology evidence="7">Single-pass type III membrane protein</topology>
    </subcellularLocation>
</comment>
<dbReference type="PANTHER" id="PTHR24074">
    <property type="entry name" value="CO-CHAPERONE PROTEIN DJLA"/>
    <property type="match status" value="1"/>
</dbReference>
<evidence type="ECO:0000256" key="6">
    <source>
        <dbReference type="ARBA" id="ARBA00023186"/>
    </source>
</evidence>
<feature type="transmembrane region" description="Helical" evidence="9">
    <location>
        <begin position="9"/>
        <end position="30"/>
    </location>
</feature>
<dbReference type="InterPro" id="IPR001623">
    <property type="entry name" value="DnaJ_domain"/>
</dbReference>
<feature type="topological domain" description="Periplasmic" evidence="7">
    <location>
        <begin position="1"/>
        <end position="8"/>
    </location>
</feature>
<evidence type="ECO:0000256" key="5">
    <source>
        <dbReference type="ARBA" id="ARBA00023136"/>
    </source>
</evidence>
<gene>
    <name evidence="7 11" type="primary">djlA</name>
    <name evidence="11" type="ORF">ACFQ1C_11660</name>
</gene>
<dbReference type="SUPFAM" id="SSF46565">
    <property type="entry name" value="Chaperone J-domain"/>
    <property type="match status" value="1"/>
</dbReference>
<feature type="domain" description="J" evidence="10">
    <location>
        <begin position="206"/>
        <end position="272"/>
    </location>
</feature>
<keyword evidence="2 7" id="KW-0997">Cell inner membrane</keyword>
<dbReference type="SUPFAM" id="SSF158682">
    <property type="entry name" value="TerB-like"/>
    <property type="match status" value="1"/>
</dbReference>
<dbReference type="InterPro" id="IPR029024">
    <property type="entry name" value="TerB-like"/>
</dbReference>
<keyword evidence="1 7" id="KW-1003">Cell membrane</keyword>
<dbReference type="InterPro" id="IPR007791">
    <property type="entry name" value="DjlA_N"/>
</dbReference>
<evidence type="ECO:0000259" key="10">
    <source>
        <dbReference type="PROSITE" id="PS50076"/>
    </source>
</evidence>
<dbReference type="PROSITE" id="PS50076">
    <property type="entry name" value="DNAJ_2"/>
    <property type="match status" value="1"/>
</dbReference>
<comment type="domain">
    <text evidence="7">The transmembrane domain is a dimerization domain.</text>
</comment>
<evidence type="ECO:0000256" key="7">
    <source>
        <dbReference type="HAMAP-Rule" id="MF_01153"/>
    </source>
</evidence>
<organism evidence="11 12">
    <name type="scientific">Oceanisphaera ostreae</name>
    <dbReference type="NCBI Taxonomy" id="914151"/>
    <lineage>
        <taxon>Bacteria</taxon>
        <taxon>Pseudomonadati</taxon>
        <taxon>Pseudomonadota</taxon>
        <taxon>Gammaproteobacteria</taxon>
        <taxon>Aeromonadales</taxon>
        <taxon>Aeromonadaceae</taxon>
        <taxon>Oceanisphaera</taxon>
    </lineage>
</organism>
<feature type="topological domain" description="Cytoplasmic" evidence="7">
    <location>
        <begin position="33"/>
        <end position="272"/>
    </location>
</feature>
<dbReference type="InterPro" id="IPR023749">
    <property type="entry name" value="DjlA"/>
</dbReference>
<dbReference type="InterPro" id="IPR050817">
    <property type="entry name" value="DjlA_DnaK_co-chaperone"/>
</dbReference>
<reference evidence="12" key="1">
    <citation type="journal article" date="2019" name="Int. J. Syst. Evol. Microbiol.">
        <title>The Global Catalogue of Microorganisms (GCM) 10K type strain sequencing project: providing services to taxonomists for standard genome sequencing and annotation.</title>
        <authorList>
            <consortium name="The Broad Institute Genomics Platform"/>
            <consortium name="The Broad Institute Genome Sequencing Center for Infectious Disease"/>
            <person name="Wu L."/>
            <person name="Ma J."/>
        </authorList>
    </citation>
    <scope>NUCLEOTIDE SEQUENCE [LARGE SCALE GENOMIC DNA]</scope>
    <source>
        <strain evidence="12">CCUG 60525</strain>
    </source>
</reference>
<dbReference type="Pfam" id="PF00226">
    <property type="entry name" value="DnaJ"/>
    <property type="match status" value="1"/>
</dbReference>
<dbReference type="CDD" id="cd06257">
    <property type="entry name" value="DnaJ"/>
    <property type="match status" value="1"/>
</dbReference>
<comment type="function">
    <text evidence="7">Regulatory DnaK co-chaperone. Direct interaction between DnaK and DjlA is needed for the induction of the wcaABCDE operon, involved in the synthesis of a colanic acid polysaccharide capsule, possibly through activation of the RcsB/RcsC phosphotransfer signaling pathway. The colanic acid capsule may help the bacterium survive conditions outside the host.</text>
</comment>
<evidence type="ECO:0000313" key="11">
    <source>
        <dbReference type="EMBL" id="MFD1008813.1"/>
    </source>
</evidence>
<protein>
    <recommendedName>
        <fullName evidence="7">Co-chaperone protein DjlA</fullName>
    </recommendedName>
</protein>
<evidence type="ECO:0000256" key="8">
    <source>
        <dbReference type="SAM" id="MobiDB-lite"/>
    </source>
</evidence>